<dbReference type="InterPro" id="IPR000571">
    <property type="entry name" value="Znf_CCCH"/>
</dbReference>
<keyword evidence="2" id="KW-0677">Repeat</keyword>
<feature type="domain" description="C3H1-type" evidence="7">
    <location>
        <begin position="552"/>
        <end position="579"/>
    </location>
</feature>
<dbReference type="PANTHER" id="PTHR12547">
    <property type="entry name" value="CCCH ZINC FINGER/TIS11-RELATED"/>
    <property type="match status" value="1"/>
</dbReference>
<feature type="region of interest" description="Disordered" evidence="6">
    <location>
        <begin position="180"/>
        <end position="205"/>
    </location>
</feature>
<keyword evidence="4 5" id="KW-0862">Zinc</keyword>
<feature type="compositionally biased region" description="Low complexity" evidence="6">
    <location>
        <begin position="13"/>
        <end position="22"/>
    </location>
</feature>
<feature type="domain" description="C3H1-type" evidence="7">
    <location>
        <begin position="213"/>
        <end position="240"/>
    </location>
</feature>
<dbReference type="Pfam" id="PF14608">
    <property type="entry name" value="zf-CCCH_2"/>
    <property type="match status" value="2"/>
</dbReference>
<evidence type="ECO:0000256" key="1">
    <source>
        <dbReference type="ARBA" id="ARBA00022723"/>
    </source>
</evidence>
<name>A0ABP0J4R6_9DINO</name>
<feature type="zinc finger region" description="C3H1-type" evidence="5">
    <location>
        <begin position="447"/>
        <end position="474"/>
    </location>
</feature>
<dbReference type="SUPFAM" id="SSF90229">
    <property type="entry name" value="CCCH zinc finger"/>
    <property type="match status" value="12"/>
</dbReference>
<feature type="compositionally biased region" description="Basic residues" evidence="6">
    <location>
        <begin position="23"/>
        <end position="46"/>
    </location>
</feature>
<feature type="domain" description="C3H1-type" evidence="7">
    <location>
        <begin position="135"/>
        <end position="162"/>
    </location>
</feature>
<feature type="domain" description="C3H1-type" evidence="7">
    <location>
        <begin position="715"/>
        <end position="742"/>
    </location>
</feature>
<dbReference type="InterPro" id="IPR045877">
    <property type="entry name" value="ZFP36-like"/>
</dbReference>
<feature type="domain" description="C3H1-type" evidence="7">
    <location>
        <begin position="651"/>
        <end position="678"/>
    </location>
</feature>
<dbReference type="SMART" id="SM00356">
    <property type="entry name" value="ZnF_C3H1"/>
    <property type="match status" value="12"/>
</dbReference>
<feature type="compositionally biased region" description="Pro residues" evidence="6">
    <location>
        <begin position="510"/>
        <end position="526"/>
    </location>
</feature>
<dbReference type="InterPro" id="IPR036855">
    <property type="entry name" value="Znf_CCCH_sf"/>
</dbReference>
<feature type="zinc finger region" description="C3H1-type" evidence="5">
    <location>
        <begin position="67"/>
        <end position="94"/>
    </location>
</feature>
<feature type="compositionally biased region" description="Basic and acidic residues" evidence="6">
    <location>
        <begin position="47"/>
        <end position="66"/>
    </location>
</feature>
<feature type="compositionally biased region" description="Low complexity" evidence="6">
    <location>
        <begin position="481"/>
        <end position="509"/>
    </location>
</feature>
<evidence type="ECO:0000256" key="4">
    <source>
        <dbReference type="ARBA" id="ARBA00022833"/>
    </source>
</evidence>
<feature type="domain" description="C3H1-type" evidence="7">
    <location>
        <begin position="295"/>
        <end position="322"/>
    </location>
</feature>
<keyword evidence="1 5" id="KW-0479">Metal-binding</keyword>
<evidence type="ECO:0000256" key="2">
    <source>
        <dbReference type="ARBA" id="ARBA00022737"/>
    </source>
</evidence>
<feature type="zinc finger region" description="C3H1-type" evidence="5">
    <location>
        <begin position="331"/>
        <end position="358"/>
    </location>
</feature>
<feature type="zinc finger region" description="C3H1-type" evidence="5">
    <location>
        <begin position="619"/>
        <end position="646"/>
    </location>
</feature>
<gene>
    <name evidence="9" type="ORF">CCMP2556_LOCUS11747</name>
    <name evidence="8" type="ORF">CCMP2556_LOCUS9635</name>
</gene>
<feature type="zinc finger region" description="C3H1-type" evidence="5">
    <location>
        <begin position="552"/>
        <end position="579"/>
    </location>
</feature>
<feature type="zinc finger region" description="C3H1-type" evidence="5">
    <location>
        <begin position="247"/>
        <end position="274"/>
    </location>
</feature>
<reference evidence="8 10" key="1">
    <citation type="submission" date="2024-02" db="EMBL/GenBank/DDBJ databases">
        <authorList>
            <person name="Chen Y."/>
            <person name="Shah S."/>
            <person name="Dougan E. K."/>
            <person name="Thang M."/>
            <person name="Chan C."/>
        </authorList>
    </citation>
    <scope>NUCLEOTIDE SEQUENCE [LARGE SCALE GENOMIC DNA]</scope>
</reference>
<dbReference type="Gene3D" id="4.10.1000.10">
    <property type="entry name" value="Zinc finger, CCCH-type"/>
    <property type="match status" value="11"/>
</dbReference>
<evidence type="ECO:0000313" key="10">
    <source>
        <dbReference type="Proteomes" id="UP001642484"/>
    </source>
</evidence>
<dbReference type="PANTHER" id="PTHR12547:SF18">
    <property type="entry name" value="PROTEIN TIS11"/>
    <property type="match status" value="1"/>
</dbReference>
<feature type="domain" description="C3H1-type" evidence="7">
    <location>
        <begin position="447"/>
        <end position="474"/>
    </location>
</feature>
<feature type="zinc finger region" description="C3H1-type" evidence="5">
    <location>
        <begin position="651"/>
        <end position="678"/>
    </location>
</feature>
<feature type="zinc finger region" description="C3H1-type" evidence="5">
    <location>
        <begin position="103"/>
        <end position="130"/>
    </location>
</feature>
<organism evidence="8 10">
    <name type="scientific">Durusdinium trenchii</name>
    <dbReference type="NCBI Taxonomy" id="1381693"/>
    <lineage>
        <taxon>Eukaryota</taxon>
        <taxon>Sar</taxon>
        <taxon>Alveolata</taxon>
        <taxon>Dinophyceae</taxon>
        <taxon>Suessiales</taxon>
        <taxon>Symbiodiniaceae</taxon>
        <taxon>Durusdinium</taxon>
    </lineage>
</organism>
<dbReference type="EMBL" id="CAXAMN010004447">
    <property type="protein sequence ID" value="CAK9009375.1"/>
    <property type="molecule type" value="Genomic_DNA"/>
</dbReference>
<dbReference type="Pfam" id="PF00642">
    <property type="entry name" value="zf-CCCH"/>
    <property type="match status" value="10"/>
</dbReference>
<sequence length="826" mass="90132">MPYERRWSRRSSSRTSSRSSSRSSRRRRSRSRRRDRSRSRRPFRPFRSRERSPRSPRSERSDRSARERKSRICIHWERGHCGKGENCNFAHGAHELSSVQGGTWKTVLCKHFENGTCSRGSLCSFAHGEEELRDTFKTVRCKYYERGECRSGSKCKFAHGSKELVKMEIPKIEVKVEKVDKEQREREKQEAREAEKARREKEKEEERARKAAELKKVACRYWQNGFCNKGDSCPFGHDGPQNEPQTNFKTVLCKYFEQGNCTKGDQCSFAHGEAELPGGVGHGSAASAVKEPVPTFKTVLCKYFELGHCSRGEDCTYAHGLEDLQTREVGTYKTVLCKYFEAGTCTKGASCTFAHGDADLQMDAVSPAAAATAPCAVAATAFGGTSLADAIAQSTAVPSSDQDRDSSGKPVGVLVQPTRLLSKRQLETAPEGKLHPKVAELMVPTELAVVKRCAFFTIGRCAKGDDCTYSHDPEAPPFLPAAPSRAARPTRPTRPAGPAGGAPVAVRTPKPAPKLVPPPVRPKPVEAPVPVEEEELEVSGMEWEPGWDATMAWKTRLCKFFELGTCQKGDACSFAHGPAELQGPPSVSISAGGTIWADMVKEEPDSEPSMPTVSVQEAAFKTALCRHHQRGVCFRGSACLFAHGEEELRDNRKTVLCKFYDQGTCQHGDQCLYAHGVEELQTLDQPELAEKHPGSFAWHQGPMEHGVHSGDAQGSFKTALCKFFEIGQCLKGEACTFAHGPDELANSPDQGKVTAATPKAAMTGAAAVAAAQPKAAPKAAVVVPPPSRAKALEEATEPLEEANADVAEAKKGGLRPGGAFDGLWLA</sequence>
<comment type="caution">
    <text evidence="8">The sequence shown here is derived from an EMBL/GenBank/DDBJ whole genome shotgun (WGS) entry which is preliminary data.</text>
</comment>
<protein>
    <recommendedName>
        <fullName evidence="7">C3H1-type domain-containing protein</fullName>
    </recommendedName>
</protein>
<feature type="region of interest" description="Disordered" evidence="6">
    <location>
        <begin position="396"/>
        <end position="416"/>
    </location>
</feature>
<feature type="domain" description="C3H1-type" evidence="7">
    <location>
        <begin position="103"/>
        <end position="130"/>
    </location>
</feature>
<dbReference type="PROSITE" id="PS50103">
    <property type="entry name" value="ZF_C3H1"/>
    <property type="match status" value="12"/>
</dbReference>
<accession>A0ABP0J4R6</accession>
<feature type="domain" description="C3H1-type" evidence="7">
    <location>
        <begin position="67"/>
        <end position="94"/>
    </location>
</feature>
<feature type="zinc finger region" description="C3H1-type" evidence="5">
    <location>
        <begin position="135"/>
        <end position="162"/>
    </location>
</feature>
<proteinExistence type="predicted"/>
<dbReference type="Proteomes" id="UP001642484">
    <property type="component" value="Unassembled WGS sequence"/>
</dbReference>
<feature type="zinc finger region" description="C3H1-type" evidence="5">
    <location>
        <begin position="715"/>
        <end position="742"/>
    </location>
</feature>
<evidence type="ECO:0000259" key="7">
    <source>
        <dbReference type="PROSITE" id="PS50103"/>
    </source>
</evidence>
<evidence type="ECO:0000313" key="8">
    <source>
        <dbReference type="EMBL" id="CAK9009375.1"/>
    </source>
</evidence>
<keyword evidence="10" id="KW-1185">Reference proteome</keyword>
<evidence type="ECO:0000256" key="3">
    <source>
        <dbReference type="ARBA" id="ARBA00022771"/>
    </source>
</evidence>
<evidence type="ECO:0000256" key="5">
    <source>
        <dbReference type="PROSITE-ProRule" id="PRU00723"/>
    </source>
</evidence>
<feature type="region of interest" description="Disordered" evidence="6">
    <location>
        <begin position="478"/>
        <end position="526"/>
    </location>
</feature>
<dbReference type="EMBL" id="CAXAMN010005558">
    <property type="protein sequence ID" value="CAK9014551.1"/>
    <property type="molecule type" value="Genomic_DNA"/>
</dbReference>
<feature type="domain" description="C3H1-type" evidence="7">
    <location>
        <begin position="619"/>
        <end position="646"/>
    </location>
</feature>
<feature type="region of interest" description="Disordered" evidence="6">
    <location>
        <begin position="807"/>
        <end position="826"/>
    </location>
</feature>
<feature type="zinc finger region" description="C3H1-type" evidence="5">
    <location>
        <begin position="213"/>
        <end position="240"/>
    </location>
</feature>
<evidence type="ECO:0000313" key="9">
    <source>
        <dbReference type="EMBL" id="CAK9014551.1"/>
    </source>
</evidence>
<feature type="zinc finger region" description="C3H1-type" evidence="5">
    <location>
        <begin position="295"/>
        <end position="322"/>
    </location>
</feature>
<feature type="domain" description="C3H1-type" evidence="7">
    <location>
        <begin position="331"/>
        <end position="358"/>
    </location>
</feature>
<feature type="region of interest" description="Disordered" evidence="6">
    <location>
        <begin position="1"/>
        <end position="66"/>
    </location>
</feature>
<feature type="domain" description="C3H1-type" evidence="7">
    <location>
        <begin position="247"/>
        <end position="274"/>
    </location>
</feature>
<evidence type="ECO:0000256" key="6">
    <source>
        <dbReference type="SAM" id="MobiDB-lite"/>
    </source>
</evidence>
<keyword evidence="3 5" id="KW-0863">Zinc-finger</keyword>